<dbReference type="OrthoDB" id="687730at2759"/>
<evidence type="ECO:0000313" key="3">
    <source>
        <dbReference type="Proteomes" id="UP000076154"/>
    </source>
</evidence>
<dbReference type="CDD" id="cd00060">
    <property type="entry name" value="FHA"/>
    <property type="match status" value="1"/>
</dbReference>
<dbReference type="Pfam" id="PF00498">
    <property type="entry name" value="FHA"/>
    <property type="match status" value="1"/>
</dbReference>
<dbReference type="PROSITE" id="PS50006">
    <property type="entry name" value="FHA_DOMAIN"/>
    <property type="match status" value="1"/>
</dbReference>
<reference evidence="2" key="1">
    <citation type="submission" date="2018-04" db="EMBL/GenBank/DDBJ databases">
        <title>Whole genome sequencing of Hypsizygus marmoreus.</title>
        <authorList>
            <person name="Choi I.-G."/>
            <person name="Min B."/>
            <person name="Kim J.-G."/>
            <person name="Kim S."/>
            <person name="Oh Y.-L."/>
            <person name="Kong W.-S."/>
            <person name="Park H."/>
            <person name="Jeong J."/>
            <person name="Song E.-S."/>
        </authorList>
    </citation>
    <scope>NUCLEOTIDE SEQUENCE [LARGE SCALE GENOMIC DNA]</scope>
    <source>
        <strain evidence="2">51987-8</strain>
    </source>
</reference>
<accession>A0A369JD87</accession>
<dbReference type="InParanoid" id="A0A369JD87"/>
<dbReference type="SUPFAM" id="SSF49879">
    <property type="entry name" value="SMAD/FHA domain"/>
    <property type="match status" value="1"/>
</dbReference>
<keyword evidence="3" id="KW-1185">Reference proteome</keyword>
<dbReference type="STRING" id="39966.A0A369JD87"/>
<protein>
    <recommendedName>
        <fullName evidence="1">FHA domain-containing protein</fullName>
    </recommendedName>
</protein>
<evidence type="ECO:0000313" key="2">
    <source>
        <dbReference type="EMBL" id="RDB18395.1"/>
    </source>
</evidence>
<feature type="domain" description="FHA" evidence="1">
    <location>
        <begin position="81"/>
        <end position="113"/>
    </location>
</feature>
<comment type="caution">
    <text evidence="2">The sequence shown here is derived from an EMBL/GenBank/DDBJ whole genome shotgun (WGS) entry which is preliminary data.</text>
</comment>
<name>A0A369JD87_HYPMA</name>
<sequence length="159" mass="17251">MSFMTTPMLNLSPVSGSFSFQAKYIPLSRDNIVVLGSEVSDESEESRTAAPTNGWFAPKRPIQINGIVGGSAPPAISPLPLSSRHSEVWWNGHHVYIHDKESPFGTYVNDAKITKPTMLKTGDIISLGSQIPRNSHTPGYITDEHLKPIIAKVTLVGVA</sequence>
<organism evidence="2 3">
    <name type="scientific">Hypsizygus marmoreus</name>
    <name type="common">White beech mushroom</name>
    <name type="synonym">Agaricus marmoreus</name>
    <dbReference type="NCBI Taxonomy" id="39966"/>
    <lineage>
        <taxon>Eukaryota</taxon>
        <taxon>Fungi</taxon>
        <taxon>Dikarya</taxon>
        <taxon>Basidiomycota</taxon>
        <taxon>Agaricomycotina</taxon>
        <taxon>Agaricomycetes</taxon>
        <taxon>Agaricomycetidae</taxon>
        <taxon>Agaricales</taxon>
        <taxon>Tricholomatineae</taxon>
        <taxon>Lyophyllaceae</taxon>
        <taxon>Hypsizygus</taxon>
    </lineage>
</organism>
<proteinExistence type="predicted"/>
<dbReference type="AlphaFoldDB" id="A0A369JD87"/>
<dbReference type="InterPro" id="IPR008984">
    <property type="entry name" value="SMAD_FHA_dom_sf"/>
</dbReference>
<gene>
    <name evidence="2" type="ORF">Hypma_000353</name>
</gene>
<evidence type="ECO:0000259" key="1">
    <source>
        <dbReference type="PROSITE" id="PS50006"/>
    </source>
</evidence>
<dbReference type="Proteomes" id="UP000076154">
    <property type="component" value="Unassembled WGS sequence"/>
</dbReference>
<dbReference type="InterPro" id="IPR000253">
    <property type="entry name" value="FHA_dom"/>
</dbReference>
<dbReference type="EMBL" id="LUEZ02000102">
    <property type="protein sequence ID" value="RDB18395.1"/>
    <property type="molecule type" value="Genomic_DNA"/>
</dbReference>
<dbReference type="Gene3D" id="2.60.200.20">
    <property type="match status" value="1"/>
</dbReference>